<dbReference type="SUPFAM" id="SSF51695">
    <property type="entry name" value="PLC-like phosphodiesterases"/>
    <property type="match status" value="1"/>
</dbReference>
<evidence type="ECO:0000313" key="4">
    <source>
        <dbReference type="Proteomes" id="UP001229832"/>
    </source>
</evidence>
<feature type="transmembrane region" description="Helical" evidence="1">
    <location>
        <begin position="317"/>
        <end position="338"/>
    </location>
</feature>
<dbReference type="GeneID" id="93269092"/>
<feature type="transmembrane region" description="Helical" evidence="1">
    <location>
        <begin position="77"/>
        <end position="106"/>
    </location>
</feature>
<dbReference type="PANTHER" id="PTHR46211:SF8">
    <property type="entry name" value="PHOSPHODIESTERASE"/>
    <property type="match status" value="1"/>
</dbReference>
<feature type="transmembrane region" description="Helical" evidence="1">
    <location>
        <begin position="225"/>
        <end position="249"/>
    </location>
</feature>
<dbReference type="PROSITE" id="PS51704">
    <property type="entry name" value="GP_PDE"/>
    <property type="match status" value="1"/>
</dbReference>
<dbReference type="Proteomes" id="UP001229832">
    <property type="component" value="Chromosome"/>
</dbReference>
<reference evidence="3 4" key="1">
    <citation type="submission" date="2023-08" db="EMBL/GenBank/DDBJ databases">
        <authorList>
            <person name="Buchebner-Jance M."/>
        </authorList>
    </citation>
    <scope>NUCLEOTIDE SEQUENCE [LARGE SCALE GENOMIC DNA]</scope>
    <source>
        <strain evidence="3 4">NCIMB 15475</strain>
    </source>
</reference>
<feature type="transmembrane region" description="Helical" evidence="1">
    <location>
        <begin position="261"/>
        <end position="288"/>
    </location>
</feature>
<gene>
    <name evidence="3" type="ORF">LACZS2_001717</name>
</gene>
<keyword evidence="1" id="KW-1133">Transmembrane helix</keyword>
<accession>A0ABD7ZG18</accession>
<dbReference type="AlphaFoldDB" id="A0ABD7ZG18"/>
<dbReference type="Pfam" id="PF10110">
    <property type="entry name" value="GPDPase_memb"/>
    <property type="match status" value="1"/>
</dbReference>
<keyword evidence="4" id="KW-1185">Reference proteome</keyword>
<organism evidence="3 4">
    <name type="scientific">Lacticaseibacillus zeae subsp. silagei</name>
    <dbReference type="NCBI Taxonomy" id="3068307"/>
    <lineage>
        <taxon>Bacteria</taxon>
        <taxon>Bacillati</taxon>
        <taxon>Bacillota</taxon>
        <taxon>Bacilli</taxon>
        <taxon>Lactobacillales</taxon>
        <taxon>Lactobacillaceae</taxon>
        <taxon>Lacticaseibacillus</taxon>
    </lineage>
</organism>
<keyword evidence="1" id="KW-0472">Membrane</keyword>
<dbReference type="InterPro" id="IPR030395">
    <property type="entry name" value="GP_PDE_dom"/>
</dbReference>
<evidence type="ECO:0000256" key="1">
    <source>
        <dbReference type="SAM" id="Phobius"/>
    </source>
</evidence>
<protein>
    <submittedName>
        <fullName evidence="3">Glycerophosphodiester phosphodiesterase</fullName>
    </submittedName>
</protein>
<name>A0ABD7ZG18_LACZE</name>
<dbReference type="Pfam" id="PF03009">
    <property type="entry name" value="GDPD"/>
    <property type="match status" value="1"/>
</dbReference>
<dbReference type="CDD" id="cd08579">
    <property type="entry name" value="GDPD_memb_like"/>
    <property type="match status" value="1"/>
</dbReference>
<sequence length="606" mass="69079">MMNEKIRVWTYFKHNTKDFARHWGAYFLLISVTNLVVGLAIIPLLTFGAQQVLRLGKVPYVTLTNLGQIVTTKPVTALWLLLIGLLLLLFVYWQFAFLLLGIQNIHRQTRLSFRQLARVTLRKTRRLTPTTIVILIAYFVLVFPFSSIVFKTSLLAKLTIPDFIIDYIFGHWYLTVLIIVLYLLGTWLAIRLLPLLPALILNDQPPRATVVRSWRATRGQAWRTLWAVLLIVIPVLMLSILLVAGLYAFQTYLDQQWQQWALLGATINLGFLQVAMLLITVFFTVMLYQLATSQAETFHLIGNQDRIVQAPKQRRTLLFRISAFALILVIISGTSLFYHDYLTGALTTQPLTISHRGVDDGNGVQNTIPALLATAKEKPDYVEMDLHETKDHQFVVMHDENLKALTGKDATPHQLTLAEITQLTARENGHAAKVASFDQYLAAAEKVNQKLLVEIKTTSQDSPQMMDRFIKRYAQRLLVDRDQVHSLDYRVVKTLRQRVPKLKTFFILPYTLVFPETPASGYTLETTTLSSTVTDQAHAHHQAIYAWTVNDPDDMQKMTFMDADGIITDQLGTLKATLREMNDHPTYADQLLDYLNGYSTEDNSPF</sequence>
<dbReference type="PANTHER" id="PTHR46211">
    <property type="entry name" value="GLYCEROPHOSPHORYL DIESTER PHOSPHODIESTERASE"/>
    <property type="match status" value="1"/>
</dbReference>
<feature type="transmembrane region" description="Helical" evidence="1">
    <location>
        <begin position="23"/>
        <end position="45"/>
    </location>
</feature>
<evidence type="ECO:0000313" key="3">
    <source>
        <dbReference type="EMBL" id="WLV85037.1"/>
    </source>
</evidence>
<feature type="transmembrane region" description="Helical" evidence="1">
    <location>
        <begin position="127"/>
        <end position="150"/>
    </location>
</feature>
<dbReference type="RefSeq" id="WP_172493506.1">
    <property type="nucleotide sequence ID" value="NZ_CP132484.1"/>
</dbReference>
<dbReference type="Gene3D" id="3.20.20.190">
    <property type="entry name" value="Phosphatidylinositol (PI) phosphodiesterase"/>
    <property type="match status" value="1"/>
</dbReference>
<feature type="domain" description="GP-PDE" evidence="2">
    <location>
        <begin position="350"/>
        <end position="578"/>
    </location>
</feature>
<dbReference type="InterPro" id="IPR018476">
    <property type="entry name" value="GlyceroP-diester-Pdiesterase_M"/>
</dbReference>
<dbReference type="InterPro" id="IPR017946">
    <property type="entry name" value="PLC-like_Pdiesterase_TIM-brl"/>
</dbReference>
<keyword evidence="1" id="KW-0812">Transmembrane</keyword>
<evidence type="ECO:0000259" key="2">
    <source>
        <dbReference type="PROSITE" id="PS51704"/>
    </source>
</evidence>
<feature type="transmembrane region" description="Helical" evidence="1">
    <location>
        <begin position="170"/>
        <end position="190"/>
    </location>
</feature>
<dbReference type="EMBL" id="CP132485">
    <property type="protein sequence ID" value="WLV85037.1"/>
    <property type="molecule type" value="Genomic_DNA"/>
</dbReference>
<proteinExistence type="predicted"/>